<name>A0A0C2MVS3_THEKT</name>
<evidence type="ECO:0000313" key="2">
    <source>
        <dbReference type="EMBL" id="KII68265.1"/>
    </source>
</evidence>
<dbReference type="SMART" id="SM00209">
    <property type="entry name" value="TSP1"/>
    <property type="match status" value="1"/>
</dbReference>
<feature type="region of interest" description="Disordered" evidence="1">
    <location>
        <begin position="47"/>
        <end position="148"/>
    </location>
</feature>
<feature type="compositionally biased region" description="Polar residues" evidence="1">
    <location>
        <begin position="107"/>
        <end position="117"/>
    </location>
</feature>
<accession>A0A0C2MVS3</accession>
<reference evidence="2 3" key="1">
    <citation type="journal article" date="2014" name="Genome Biol. Evol.">
        <title>The genome of the myxosporean Thelohanellus kitauei shows adaptations to nutrient acquisition within its fish host.</title>
        <authorList>
            <person name="Yang Y."/>
            <person name="Xiong J."/>
            <person name="Zhou Z."/>
            <person name="Huo F."/>
            <person name="Miao W."/>
            <person name="Ran C."/>
            <person name="Liu Y."/>
            <person name="Zhang J."/>
            <person name="Feng J."/>
            <person name="Wang M."/>
            <person name="Wang M."/>
            <person name="Wang L."/>
            <person name="Yao B."/>
        </authorList>
    </citation>
    <scope>NUCLEOTIDE SEQUENCE [LARGE SCALE GENOMIC DNA]</scope>
    <source>
        <strain evidence="2">Wuqing</strain>
    </source>
</reference>
<sequence>MNRRMPRNTTLVKPTNQSSFLPLKVDLIKHLALGALRELRHRQVLNSRRGNKRSVNEKDESSMLPLDSSNSFERAIQTDIEELNNPTASQETKRSDVPTAPQETHRSNLPTAPGSDSKSTRDSLSPPPQFSTPTKSDTTTPPASVTPTGAPDYFTIHFIEQQHYLAAIERERLRYLCTLTKKENCSALPDHASYVDTSFPKSEPSPAAMQQPSQVETLQSSPIDMLQPSQLPLTKPSPYAITVPPPGNVPHDPESLIHNETSTCTPWSGWGACSDFCSNGVQLRYRECYNELAVKAADKEFRACSNSECLCINMNYN</sequence>
<proteinExistence type="predicted"/>
<protein>
    <submittedName>
        <fullName evidence="2">Uncharacterized protein</fullName>
    </submittedName>
</protein>
<feature type="compositionally biased region" description="Low complexity" evidence="1">
    <location>
        <begin position="131"/>
        <end position="143"/>
    </location>
</feature>
<comment type="caution">
    <text evidence="2">The sequence shown here is derived from an EMBL/GenBank/DDBJ whole genome shotgun (WGS) entry which is preliminary data.</text>
</comment>
<organism evidence="2 3">
    <name type="scientific">Thelohanellus kitauei</name>
    <name type="common">Myxosporean</name>
    <dbReference type="NCBI Taxonomy" id="669202"/>
    <lineage>
        <taxon>Eukaryota</taxon>
        <taxon>Metazoa</taxon>
        <taxon>Cnidaria</taxon>
        <taxon>Myxozoa</taxon>
        <taxon>Myxosporea</taxon>
        <taxon>Bivalvulida</taxon>
        <taxon>Platysporina</taxon>
        <taxon>Myxobolidae</taxon>
        <taxon>Thelohanellus</taxon>
    </lineage>
</organism>
<evidence type="ECO:0000256" key="1">
    <source>
        <dbReference type="SAM" id="MobiDB-lite"/>
    </source>
</evidence>
<dbReference type="OrthoDB" id="10659402at2759"/>
<dbReference type="Proteomes" id="UP000031668">
    <property type="component" value="Unassembled WGS sequence"/>
</dbReference>
<dbReference type="EMBL" id="JWZT01002878">
    <property type="protein sequence ID" value="KII68265.1"/>
    <property type="molecule type" value="Genomic_DNA"/>
</dbReference>
<dbReference type="Pfam" id="PF00090">
    <property type="entry name" value="TSP_1"/>
    <property type="match status" value="1"/>
</dbReference>
<keyword evidence="3" id="KW-1185">Reference proteome</keyword>
<dbReference type="AlphaFoldDB" id="A0A0C2MVS3"/>
<dbReference type="Gene3D" id="2.20.100.10">
    <property type="entry name" value="Thrombospondin type-1 (TSP1) repeat"/>
    <property type="match status" value="1"/>
</dbReference>
<dbReference type="SUPFAM" id="SSF82895">
    <property type="entry name" value="TSP-1 type 1 repeat"/>
    <property type="match status" value="1"/>
</dbReference>
<evidence type="ECO:0000313" key="3">
    <source>
        <dbReference type="Proteomes" id="UP000031668"/>
    </source>
</evidence>
<gene>
    <name evidence="2" type="ORF">RF11_07987</name>
</gene>
<dbReference type="InterPro" id="IPR000884">
    <property type="entry name" value="TSP1_rpt"/>
</dbReference>
<dbReference type="InterPro" id="IPR036383">
    <property type="entry name" value="TSP1_rpt_sf"/>
</dbReference>
<dbReference type="PROSITE" id="PS50092">
    <property type="entry name" value="TSP1"/>
    <property type="match status" value="1"/>
</dbReference>